<dbReference type="RefSeq" id="WP_136850284.1">
    <property type="nucleotide sequence ID" value="NZ_SWCI01000001.1"/>
</dbReference>
<dbReference type="EMBL" id="SWCI01000001">
    <property type="protein sequence ID" value="TKB51071.1"/>
    <property type="molecule type" value="Genomic_DNA"/>
</dbReference>
<dbReference type="InterPro" id="IPR029056">
    <property type="entry name" value="Ribokinase-like"/>
</dbReference>
<dbReference type="PROSITE" id="PS00584">
    <property type="entry name" value="PFKB_KINASES_2"/>
    <property type="match status" value="1"/>
</dbReference>
<comment type="caution">
    <text evidence="4">The sequence shown here is derived from an EMBL/GenBank/DDBJ whole genome shotgun (WGS) entry which is preliminary data.</text>
</comment>
<reference evidence="4 5" key="1">
    <citation type="submission" date="2019-04" db="EMBL/GenBank/DDBJ databases">
        <authorList>
            <person name="Hwang J.C."/>
        </authorList>
    </citation>
    <scope>NUCLEOTIDE SEQUENCE [LARGE SCALE GENOMIC DNA]</scope>
    <source>
        <strain evidence="4 5">IMCC35001</strain>
    </source>
</reference>
<dbReference type="InterPro" id="IPR011611">
    <property type="entry name" value="PfkB_dom"/>
</dbReference>
<evidence type="ECO:0000256" key="1">
    <source>
        <dbReference type="ARBA" id="ARBA00022679"/>
    </source>
</evidence>
<organism evidence="4 5">
    <name type="scientific">Ferrimonas sediminicola</name>
    <dbReference type="NCBI Taxonomy" id="2569538"/>
    <lineage>
        <taxon>Bacteria</taxon>
        <taxon>Pseudomonadati</taxon>
        <taxon>Pseudomonadota</taxon>
        <taxon>Gammaproteobacteria</taxon>
        <taxon>Alteromonadales</taxon>
        <taxon>Ferrimonadaceae</taxon>
        <taxon>Ferrimonas</taxon>
    </lineage>
</organism>
<dbReference type="Proteomes" id="UP000305674">
    <property type="component" value="Unassembled WGS sequence"/>
</dbReference>
<gene>
    <name evidence="4" type="ORF">FCL40_00510</name>
</gene>
<feature type="domain" description="Carbohydrate kinase PfkB" evidence="3">
    <location>
        <begin position="7"/>
        <end position="107"/>
    </location>
</feature>
<keyword evidence="2 4" id="KW-0418">Kinase</keyword>
<evidence type="ECO:0000313" key="5">
    <source>
        <dbReference type="Proteomes" id="UP000305674"/>
    </source>
</evidence>
<dbReference type="OrthoDB" id="6212648at2"/>
<keyword evidence="5" id="KW-1185">Reference proteome</keyword>
<dbReference type="GO" id="GO:0016301">
    <property type="term" value="F:kinase activity"/>
    <property type="evidence" value="ECO:0007669"/>
    <property type="project" value="UniProtKB-KW"/>
</dbReference>
<feature type="domain" description="Carbohydrate kinase PfkB" evidence="3">
    <location>
        <begin position="193"/>
        <end position="269"/>
    </location>
</feature>
<name>A0A4V5NVM2_9GAMM</name>
<evidence type="ECO:0000256" key="2">
    <source>
        <dbReference type="ARBA" id="ARBA00022777"/>
    </source>
</evidence>
<protein>
    <submittedName>
        <fullName evidence="4">Ribokinase</fullName>
    </submittedName>
</protein>
<dbReference type="InterPro" id="IPR002173">
    <property type="entry name" value="Carboh/pur_kinase_PfkB_CS"/>
</dbReference>
<keyword evidence="1" id="KW-0808">Transferase</keyword>
<dbReference type="SUPFAM" id="SSF53613">
    <property type="entry name" value="Ribokinase-like"/>
    <property type="match status" value="1"/>
</dbReference>
<sequence>MAQITIIANLNCDQILRLSRPLSTGARIHYEDLGRRIGGGAANTGTALAWAGHDVTLLSQVGDDALGDWLLDQADTLGLHCDQVHRHPGPTQPLQLLMEPNGERTILRPNRPRLLLPPSLSSPMDALYVNLTAEGLPQLMQQALGLGLVFAQLPKDLSRRPSHYLITSVDDLAPHRVDDPWSFGREIAGPTLKAFIVTQGEQGAIAYTEKGCFSVAAFPTQVVDTTGAGDSYAAGLMDGLLKGQELTKAMEQAARWASFALQSASSIPSEKLRSYLKHTQG</sequence>
<accession>A0A4V5NVM2</accession>
<proteinExistence type="predicted"/>
<dbReference type="Pfam" id="PF00294">
    <property type="entry name" value="PfkB"/>
    <property type="match status" value="2"/>
</dbReference>
<dbReference type="AlphaFoldDB" id="A0A4V5NVM2"/>
<evidence type="ECO:0000313" key="4">
    <source>
        <dbReference type="EMBL" id="TKB51071.1"/>
    </source>
</evidence>
<dbReference type="PANTHER" id="PTHR10584:SF166">
    <property type="entry name" value="RIBOKINASE"/>
    <property type="match status" value="1"/>
</dbReference>
<dbReference type="Gene3D" id="3.40.1190.20">
    <property type="match status" value="1"/>
</dbReference>
<evidence type="ECO:0000259" key="3">
    <source>
        <dbReference type="Pfam" id="PF00294"/>
    </source>
</evidence>
<dbReference type="PANTHER" id="PTHR10584">
    <property type="entry name" value="SUGAR KINASE"/>
    <property type="match status" value="1"/>
</dbReference>